<dbReference type="Gene3D" id="1.10.150.20">
    <property type="entry name" value="5' to 3' exonuclease, C-terminal subdomain"/>
    <property type="match status" value="1"/>
</dbReference>
<dbReference type="Pfam" id="PF11731">
    <property type="entry name" value="Cdd1"/>
    <property type="match status" value="1"/>
</dbReference>
<dbReference type="InterPro" id="IPR021725">
    <property type="entry name" value="Cdd1"/>
</dbReference>
<reference evidence="1 2" key="1">
    <citation type="submission" date="2020-08" db="EMBL/GenBank/DDBJ databases">
        <title>Novel species isolated from subtropical streams in China.</title>
        <authorList>
            <person name="Lu H."/>
        </authorList>
    </citation>
    <scope>NUCLEOTIDE SEQUENCE [LARGE SCALE GENOMIC DNA]</scope>
    <source>
        <strain evidence="1 2">KACC 16656</strain>
    </source>
</reference>
<evidence type="ECO:0000313" key="1">
    <source>
        <dbReference type="EMBL" id="MBC3806711.1"/>
    </source>
</evidence>
<comment type="caution">
    <text evidence="1">The sequence shown here is derived from an EMBL/GenBank/DDBJ whole genome shotgun (WGS) entry which is preliminary data.</text>
</comment>
<dbReference type="Proteomes" id="UP000648257">
    <property type="component" value="Unassembled WGS sequence"/>
</dbReference>
<evidence type="ECO:0000313" key="2">
    <source>
        <dbReference type="Proteomes" id="UP000648257"/>
    </source>
</evidence>
<name>A0ABR6X1Q6_9BURK</name>
<organism evidence="1 2">
    <name type="scientific">Undibacterium seohonense</name>
    <dbReference type="NCBI Taxonomy" id="1344950"/>
    <lineage>
        <taxon>Bacteria</taxon>
        <taxon>Pseudomonadati</taxon>
        <taxon>Pseudomonadota</taxon>
        <taxon>Betaproteobacteria</taxon>
        <taxon>Burkholderiales</taxon>
        <taxon>Oxalobacteraceae</taxon>
        <taxon>Undibacterium</taxon>
    </lineage>
</organism>
<gene>
    <name evidence="1" type="ORF">H8K52_05040</name>
</gene>
<protein>
    <submittedName>
        <fullName evidence="1">Helix-hairpin-helix domain-containing protein</fullName>
    </submittedName>
</protein>
<sequence length="102" mass="11659">MHPDKVCRERVQVLTDLPNIGKAGAADLVLLGILHPQELIGRDPFHMYRQLCELTQQRHDPCVIDVFMSVTRFMAGEPAQAWWSFTEERKQLLTQAATLSQD</sequence>
<proteinExistence type="predicted"/>
<dbReference type="EMBL" id="JACOFW010000004">
    <property type="protein sequence ID" value="MBC3806711.1"/>
    <property type="molecule type" value="Genomic_DNA"/>
</dbReference>
<keyword evidence="2" id="KW-1185">Reference proteome</keyword>
<accession>A0ABR6X1Q6</accession>
<dbReference type="RefSeq" id="WP_186921807.1">
    <property type="nucleotide sequence ID" value="NZ_JACOFW010000004.1"/>
</dbReference>